<keyword evidence="2" id="KW-0812">Transmembrane</keyword>
<dbReference type="Gene3D" id="3.30.530.20">
    <property type="match status" value="1"/>
</dbReference>
<dbReference type="EMBL" id="AP012057">
    <property type="protein sequence ID" value="BAN03656.1"/>
    <property type="molecule type" value="Genomic_DNA"/>
</dbReference>
<evidence type="ECO:0000313" key="3">
    <source>
        <dbReference type="EMBL" id="BAN03656.1"/>
    </source>
</evidence>
<dbReference type="Proteomes" id="UP000011863">
    <property type="component" value="Chromosome"/>
</dbReference>
<feature type="transmembrane region" description="Helical" evidence="2">
    <location>
        <begin position="207"/>
        <end position="225"/>
    </location>
</feature>
<feature type="compositionally biased region" description="Low complexity" evidence="1">
    <location>
        <begin position="160"/>
        <end position="178"/>
    </location>
</feature>
<dbReference type="Pfam" id="PF06240">
    <property type="entry name" value="COXG"/>
    <property type="match status" value="1"/>
</dbReference>
<keyword evidence="4" id="KW-1185">Reference proteome</keyword>
<dbReference type="PANTHER" id="PTHR38588">
    <property type="entry name" value="BLL0334 PROTEIN"/>
    <property type="match status" value="1"/>
</dbReference>
<dbReference type="PANTHER" id="PTHR38588:SF1">
    <property type="entry name" value="BLL0334 PROTEIN"/>
    <property type="match status" value="1"/>
</dbReference>
<feature type="region of interest" description="Disordered" evidence="1">
    <location>
        <begin position="157"/>
        <end position="184"/>
    </location>
</feature>
<evidence type="ECO:0000313" key="4">
    <source>
        <dbReference type="Proteomes" id="UP000011863"/>
    </source>
</evidence>
<gene>
    <name evidence="3" type="ORF">YM304_33420</name>
</gene>
<dbReference type="InterPro" id="IPR023393">
    <property type="entry name" value="START-like_dom_sf"/>
</dbReference>
<accession>A0A6C7EI53</accession>
<dbReference type="KEGG" id="aym:YM304_33420"/>
<proteinExistence type="predicted"/>
<organism evidence="3 4">
    <name type="scientific">Ilumatobacter coccineus (strain NBRC 103263 / KCTC 29153 / YM16-304)</name>
    <dbReference type="NCBI Taxonomy" id="1313172"/>
    <lineage>
        <taxon>Bacteria</taxon>
        <taxon>Bacillati</taxon>
        <taxon>Actinomycetota</taxon>
        <taxon>Acidimicrobiia</taxon>
        <taxon>Acidimicrobiales</taxon>
        <taxon>Ilumatobacteraceae</taxon>
        <taxon>Ilumatobacter</taxon>
    </lineage>
</organism>
<dbReference type="InterPro" id="IPR010419">
    <property type="entry name" value="CO_DH_gsu"/>
</dbReference>
<evidence type="ECO:0000256" key="1">
    <source>
        <dbReference type="SAM" id="MobiDB-lite"/>
    </source>
</evidence>
<dbReference type="AlphaFoldDB" id="A0A6C7EI53"/>
<keyword evidence="2" id="KW-1133">Transmembrane helix</keyword>
<protein>
    <submittedName>
        <fullName evidence="3">Putative carbon monoxide dehydrogenase accessory protein</fullName>
    </submittedName>
</protein>
<keyword evidence="2" id="KW-0472">Membrane</keyword>
<sequence>MAEQLVNEFTVNRPIAEAWPIITNVEKIAPCLPGAELQEIAHDDEKGEVYRGVVKVKLGAISTQFKGDAHFVERDDENYRAVIKGKGRDTGGRGNASADITAQAESLSPTSTKVVVTTDLHITGKVAQFGRGILGDVSAKLIDQFAENLNEMIDQDGVGDAAPAADTEAPTEAAPAVEAADDEPKVRKINGPAAEPIDLMDVSGGSIIKRAAPAFAALLVILFFLRRRRS</sequence>
<dbReference type="SUPFAM" id="SSF55961">
    <property type="entry name" value="Bet v1-like"/>
    <property type="match status" value="1"/>
</dbReference>
<dbReference type="RefSeq" id="WP_015442903.1">
    <property type="nucleotide sequence ID" value="NC_020520.1"/>
</dbReference>
<evidence type="ECO:0000256" key="2">
    <source>
        <dbReference type="SAM" id="Phobius"/>
    </source>
</evidence>
<dbReference type="OrthoDB" id="9808623at2"/>
<dbReference type="CDD" id="cd07823">
    <property type="entry name" value="SRPBCC_5"/>
    <property type="match status" value="1"/>
</dbReference>
<name>A0A6C7EI53_ILUCY</name>
<reference evidence="3 4" key="1">
    <citation type="journal article" date="2013" name="Int. J. Syst. Evol. Microbiol.">
        <title>Ilumatobacter nonamiense sp. nov. and Ilumatobacter coccineum sp. nov., isolated from seashore sand.</title>
        <authorList>
            <person name="Matsumoto A."/>
            <person name="Kasai H."/>
            <person name="Matsuo Y."/>
            <person name="Shizuri Y."/>
            <person name="Ichikawa N."/>
            <person name="Fujita N."/>
            <person name="Omura S."/>
            <person name="Takahashi Y."/>
        </authorList>
    </citation>
    <scope>NUCLEOTIDE SEQUENCE [LARGE SCALE GENOMIC DNA]</scope>
    <source>
        <strain evidence="4">NBRC 103263 / KCTC 29153 / YM16-304</strain>
    </source>
</reference>